<accession>A0ABV0VPY8</accession>
<reference evidence="1 2" key="1">
    <citation type="submission" date="2021-06" db="EMBL/GenBank/DDBJ databases">
        <authorList>
            <person name="Palmer J.M."/>
        </authorList>
    </citation>
    <scope>NUCLEOTIDE SEQUENCE [LARGE SCALE GENOMIC DNA]</scope>
    <source>
        <strain evidence="1 2">XR_2019</strain>
        <tissue evidence="1">Muscle</tissue>
    </source>
</reference>
<evidence type="ECO:0000313" key="1">
    <source>
        <dbReference type="EMBL" id="MEQ2258358.1"/>
    </source>
</evidence>
<keyword evidence="2" id="KW-1185">Reference proteome</keyword>
<sequence>MLTHTAHSLLLFDSDGHIRQPAPWQPQGLNSSVKSLGAHTQTHILPPPPLHTHMHPPFAYNCWIPLQHTNRLEENTQRRKRSEKKREVKCSETQTEFCFWGISNHNLIWAPERGRGGEENPFLETPLRLRKKASHAPTHRGKTACTARPQVISSWWTSTDKGLRGKSAWVPGEHPEELELSKRLSFNLILFMFLCEEGHSPEDPVRAEPTWAAASGTGALPGVRDLIECFGCERKPRAVRVAFIRRSSICSRCR</sequence>
<dbReference type="EMBL" id="JAHRIM010000591">
    <property type="protein sequence ID" value="MEQ2258358.1"/>
    <property type="molecule type" value="Genomic_DNA"/>
</dbReference>
<protein>
    <submittedName>
        <fullName evidence="1">Uncharacterized protein</fullName>
    </submittedName>
</protein>
<proteinExistence type="predicted"/>
<name>A0ABV0VPY8_9TELE</name>
<organism evidence="1 2">
    <name type="scientific">Xenotaenia resolanae</name>
    <dbReference type="NCBI Taxonomy" id="208358"/>
    <lineage>
        <taxon>Eukaryota</taxon>
        <taxon>Metazoa</taxon>
        <taxon>Chordata</taxon>
        <taxon>Craniata</taxon>
        <taxon>Vertebrata</taxon>
        <taxon>Euteleostomi</taxon>
        <taxon>Actinopterygii</taxon>
        <taxon>Neopterygii</taxon>
        <taxon>Teleostei</taxon>
        <taxon>Neoteleostei</taxon>
        <taxon>Acanthomorphata</taxon>
        <taxon>Ovalentaria</taxon>
        <taxon>Atherinomorphae</taxon>
        <taxon>Cyprinodontiformes</taxon>
        <taxon>Goodeidae</taxon>
        <taxon>Xenotaenia</taxon>
    </lineage>
</organism>
<evidence type="ECO:0000313" key="2">
    <source>
        <dbReference type="Proteomes" id="UP001444071"/>
    </source>
</evidence>
<dbReference type="Proteomes" id="UP001444071">
    <property type="component" value="Unassembled WGS sequence"/>
</dbReference>
<gene>
    <name evidence="1" type="ORF">XENORESO_017255</name>
</gene>
<comment type="caution">
    <text evidence="1">The sequence shown here is derived from an EMBL/GenBank/DDBJ whole genome shotgun (WGS) entry which is preliminary data.</text>
</comment>